<dbReference type="SUPFAM" id="SSF54909">
    <property type="entry name" value="Dimeric alpha+beta barrel"/>
    <property type="match status" value="1"/>
</dbReference>
<reference evidence="2" key="1">
    <citation type="submission" date="2021-02" db="EMBL/GenBank/DDBJ databases">
        <authorList>
            <person name="Nowell W R."/>
        </authorList>
    </citation>
    <scope>NUCLEOTIDE SEQUENCE</scope>
</reference>
<dbReference type="Proteomes" id="UP000663855">
    <property type="component" value="Unassembled WGS sequence"/>
</dbReference>
<dbReference type="Proteomes" id="UP000676336">
    <property type="component" value="Unassembled WGS sequence"/>
</dbReference>
<proteinExistence type="predicted"/>
<accession>A0A814ZYJ2</accession>
<sequence length="203" mass="23060">MSVSTPQTLLLVLFKSTETPINPIVQFVLSSLGKINIYESIVPNNNQGWTHACICSIDDEQTLRNIDSSSIIENIKKDGHVENVRLAPLLFSIECVKDRSSDPNNDIMFIIGFSLPKERKEDFPQDWFKATPYMSGCEGYKRATVYEVVAENPVFPFFNIATWANFDSWKQAIGTEESKRVHAHQDYVGRTPFICKQVNFTST</sequence>
<comment type="caution">
    <text evidence="2">The sequence shown here is derived from an EMBL/GenBank/DDBJ whole genome shotgun (WGS) entry which is preliminary data.</text>
</comment>
<evidence type="ECO:0000313" key="5">
    <source>
        <dbReference type="Proteomes" id="UP000663834"/>
    </source>
</evidence>
<dbReference type="InterPro" id="IPR011008">
    <property type="entry name" value="Dimeric_a/b-barrel"/>
</dbReference>
<dbReference type="EMBL" id="CAJNOV010000122">
    <property type="protein sequence ID" value="CAF0992318.1"/>
    <property type="molecule type" value="Genomic_DNA"/>
</dbReference>
<gene>
    <name evidence="1" type="ORF">CJN711_LOCUS1918</name>
    <name evidence="2" type="ORF">KQP761_LOCUS2217</name>
    <name evidence="3" type="ORF">MBJ925_LOCUS26703</name>
    <name evidence="4" type="ORF">SMN809_LOCUS31455</name>
</gene>
<dbReference type="Gene3D" id="3.30.70.100">
    <property type="match status" value="1"/>
</dbReference>
<organism evidence="2 5">
    <name type="scientific">Rotaria magnacalcarata</name>
    <dbReference type="NCBI Taxonomy" id="392030"/>
    <lineage>
        <taxon>Eukaryota</taxon>
        <taxon>Metazoa</taxon>
        <taxon>Spiralia</taxon>
        <taxon>Gnathifera</taxon>
        <taxon>Rotifera</taxon>
        <taxon>Eurotatoria</taxon>
        <taxon>Bdelloidea</taxon>
        <taxon>Philodinida</taxon>
        <taxon>Philodinidae</taxon>
        <taxon>Rotaria</taxon>
    </lineage>
</organism>
<dbReference type="AlphaFoldDB" id="A0A814ZYJ2"/>
<protein>
    <submittedName>
        <fullName evidence="2">Uncharacterized protein</fullName>
    </submittedName>
</protein>
<evidence type="ECO:0000313" key="2">
    <source>
        <dbReference type="EMBL" id="CAF1249637.1"/>
    </source>
</evidence>
<dbReference type="EMBL" id="CAJOBI010062888">
    <property type="protein sequence ID" value="CAF4423192.1"/>
    <property type="molecule type" value="Genomic_DNA"/>
</dbReference>
<evidence type="ECO:0000313" key="3">
    <source>
        <dbReference type="EMBL" id="CAF2125615.1"/>
    </source>
</evidence>
<dbReference type="Proteomes" id="UP000663834">
    <property type="component" value="Unassembled WGS sequence"/>
</dbReference>
<evidence type="ECO:0000313" key="1">
    <source>
        <dbReference type="EMBL" id="CAF0992318.1"/>
    </source>
</evidence>
<dbReference type="EMBL" id="CAJNRE010014175">
    <property type="protein sequence ID" value="CAF2125615.1"/>
    <property type="molecule type" value="Genomic_DNA"/>
</dbReference>
<name>A0A814ZYJ2_9BILA</name>
<evidence type="ECO:0000313" key="4">
    <source>
        <dbReference type="EMBL" id="CAF4423192.1"/>
    </source>
</evidence>
<dbReference type="EMBL" id="CAJNOW010000140">
    <property type="protein sequence ID" value="CAF1249637.1"/>
    <property type="molecule type" value="Genomic_DNA"/>
</dbReference>
<dbReference type="Proteomes" id="UP000663824">
    <property type="component" value="Unassembled WGS sequence"/>
</dbReference>
<dbReference type="OrthoDB" id="10281002at2759"/>